<keyword evidence="3" id="KW-1185">Reference proteome</keyword>
<evidence type="ECO:0000313" key="2">
    <source>
        <dbReference type="EMBL" id="SHG69970.1"/>
    </source>
</evidence>
<reference evidence="2 3" key="1">
    <citation type="submission" date="2016-11" db="EMBL/GenBank/DDBJ databases">
        <authorList>
            <person name="Jaros S."/>
            <person name="Januszkiewicz K."/>
            <person name="Wedrychowicz H."/>
        </authorList>
    </citation>
    <scope>NUCLEOTIDE SEQUENCE [LARGE SCALE GENOMIC DNA]</scope>
    <source>
        <strain evidence="2 3">CGMCC 1.7049</strain>
    </source>
</reference>
<dbReference type="OrthoDB" id="9769143at2"/>
<name>A0A1M5LYG8_9GAMM</name>
<dbReference type="Proteomes" id="UP000199758">
    <property type="component" value="Unassembled WGS sequence"/>
</dbReference>
<proteinExistence type="predicted"/>
<dbReference type="Pfam" id="PF06980">
    <property type="entry name" value="DUF1302"/>
    <property type="match status" value="1"/>
</dbReference>
<dbReference type="AlphaFoldDB" id="A0A1M5LYG8"/>
<accession>A0A1M5LYG8</accession>
<evidence type="ECO:0000256" key="1">
    <source>
        <dbReference type="SAM" id="SignalP"/>
    </source>
</evidence>
<evidence type="ECO:0008006" key="4">
    <source>
        <dbReference type="Google" id="ProtNLM"/>
    </source>
</evidence>
<feature type="chain" id="PRO_5013177839" description="DUF1302 domain-containing protein" evidence="1">
    <location>
        <begin position="31"/>
        <end position="674"/>
    </location>
</feature>
<protein>
    <recommendedName>
        <fullName evidence="4">DUF1302 domain-containing protein</fullName>
    </recommendedName>
</protein>
<dbReference type="EMBL" id="FQWZ01000002">
    <property type="protein sequence ID" value="SHG69970.1"/>
    <property type="molecule type" value="Genomic_DNA"/>
</dbReference>
<organism evidence="2 3">
    <name type="scientific">Hydrocarboniphaga daqingensis</name>
    <dbReference type="NCBI Taxonomy" id="490188"/>
    <lineage>
        <taxon>Bacteria</taxon>
        <taxon>Pseudomonadati</taxon>
        <taxon>Pseudomonadota</taxon>
        <taxon>Gammaproteobacteria</taxon>
        <taxon>Nevskiales</taxon>
        <taxon>Nevskiaceae</taxon>
        <taxon>Hydrocarboniphaga</taxon>
    </lineage>
</organism>
<evidence type="ECO:0000313" key="3">
    <source>
        <dbReference type="Proteomes" id="UP000199758"/>
    </source>
</evidence>
<dbReference type="RefSeq" id="WP_072895159.1">
    <property type="nucleotide sequence ID" value="NZ_FQWZ01000002.1"/>
</dbReference>
<gene>
    <name evidence="2" type="ORF">SAMN04488068_1161</name>
</gene>
<dbReference type="STRING" id="490188.SAMN04488068_1161"/>
<keyword evidence="1" id="KW-0732">Signal</keyword>
<feature type="signal peptide" evidence="1">
    <location>
        <begin position="1"/>
        <end position="30"/>
    </location>
</feature>
<sequence>MNNGGKGALRRAGLATTLATAALAAPSAQAGIFGDDFSWDIGGFVRQETAVSTVGIENPNNQGGNFLQNQTATRQAFLPPGLLPGGQLINWGDIPLPYRSDVKRSDFVDSTDNDFNWVVLRGEVELGAKFGEHWDFVARLRALYQPDVYDDFNANSLDGLQGGIDGGDPRLYHGKVNYFDYFTESGKRGNPLEWTGRNYQAYFPAMVLNYRDGGLNVRVGNQTIAWGQSIYLRVFDVPNGIDLRRHLILDRGLEEFSDKRVPMLSARMTYQVTDSILADAYVGKFQPSVFGNPGTPYNVIPVQFTVHDLYEPSLNDTRFSGGMRLKGDYGDWGWQAAYVNRVNPDGVFRWTNSNVEKPLQGGPGSLASLVNTAYAAKLPAAACGANYDPSLCRRYANTGEAIANSPLEASPGGVYSADEWFTYAGHVRLNGVTGLNAAINDFDGSQDLYATPVENYEQAAAQLNTFFIGAGGSLRGHIAREYFREDVIMLGGSYVNSSDNDFLNELIFNLEAQYIPNRTFTATDLGKNFKQTDEYTISLVVDKWHRFFNEFPGTYIVFEALTKNRSDLVGRLLEGYGGTKERAAPGKKGNANYLVLGFLQPWPNKLYELEFATLFDPDGGIFVQPGVRWHPGGDVTVEGFYNYTNGHLWGKKNNNLIDGLDFAQEFTLRLSYQF</sequence>
<dbReference type="InterPro" id="IPR010727">
    <property type="entry name" value="DUF1302"/>
</dbReference>